<keyword evidence="3" id="KW-1185">Reference proteome</keyword>
<dbReference type="AlphaFoldDB" id="A0A9D4PZP3"/>
<dbReference type="Gene3D" id="3.30.420.10">
    <property type="entry name" value="Ribonuclease H-like superfamily/Ribonuclease H"/>
    <property type="match status" value="1"/>
</dbReference>
<gene>
    <name evidence="2" type="ORF">HPB52_012754</name>
</gene>
<comment type="caution">
    <text evidence="2">The sequence shown here is derived from an EMBL/GenBank/DDBJ whole genome shotgun (WGS) entry which is preliminary data.</text>
</comment>
<evidence type="ECO:0000256" key="1">
    <source>
        <dbReference type="SAM" id="MobiDB-lite"/>
    </source>
</evidence>
<dbReference type="GO" id="GO:0003676">
    <property type="term" value="F:nucleic acid binding"/>
    <property type="evidence" value="ECO:0007669"/>
    <property type="project" value="InterPro"/>
</dbReference>
<evidence type="ECO:0000313" key="3">
    <source>
        <dbReference type="Proteomes" id="UP000821837"/>
    </source>
</evidence>
<dbReference type="EMBL" id="JABSTV010001249">
    <property type="protein sequence ID" value="KAH7961853.1"/>
    <property type="molecule type" value="Genomic_DNA"/>
</dbReference>
<evidence type="ECO:0000313" key="2">
    <source>
        <dbReference type="EMBL" id="KAH7961853.1"/>
    </source>
</evidence>
<proteinExistence type="predicted"/>
<dbReference type="Proteomes" id="UP000821837">
    <property type="component" value="Chromosome 3"/>
</dbReference>
<dbReference type="InterPro" id="IPR036397">
    <property type="entry name" value="RNaseH_sf"/>
</dbReference>
<sequence>MAPRVPMKIGDTSPEGDIARSTGRSETAVTRIIRAFRDDGTLADAKRSGRPRFTTHEDDILIVAAENTMLPYVLDWPFPDGCFIFQQDKSPVHMARQVAMLENLGVRKLPWPPCGADANRIENLLSLSRATADALWNAIQEEREALRPDGDYVASLYISTRRMSEIISVNGHFMH</sequence>
<feature type="region of interest" description="Disordered" evidence="1">
    <location>
        <begin position="1"/>
        <end position="24"/>
    </location>
</feature>
<reference evidence="2" key="2">
    <citation type="submission" date="2021-09" db="EMBL/GenBank/DDBJ databases">
        <authorList>
            <person name="Jia N."/>
            <person name="Wang J."/>
            <person name="Shi W."/>
            <person name="Du L."/>
            <person name="Sun Y."/>
            <person name="Zhan W."/>
            <person name="Jiang J."/>
            <person name="Wang Q."/>
            <person name="Zhang B."/>
            <person name="Ji P."/>
            <person name="Sakyi L.B."/>
            <person name="Cui X."/>
            <person name="Yuan T."/>
            <person name="Jiang B."/>
            <person name="Yang W."/>
            <person name="Lam T.T.-Y."/>
            <person name="Chang Q."/>
            <person name="Ding S."/>
            <person name="Wang X."/>
            <person name="Zhu J."/>
            <person name="Ruan X."/>
            <person name="Zhao L."/>
            <person name="Wei J."/>
            <person name="Que T."/>
            <person name="Du C."/>
            <person name="Cheng J."/>
            <person name="Dai P."/>
            <person name="Han X."/>
            <person name="Huang E."/>
            <person name="Gao Y."/>
            <person name="Liu J."/>
            <person name="Shao H."/>
            <person name="Ye R."/>
            <person name="Li L."/>
            <person name="Wei W."/>
            <person name="Wang X."/>
            <person name="Wang C."/>
            <person name="Huo Q."/>
            <person name="Li W."/>
            <person name="Guo W."/>
            <person name="Chen H."/>
            <person name="Chen S."/>
            <person name="Zhou L."/>
            <person name="Zhou L."/>
            <person name="Ni X."/>
            <person name="Tian J."/>
            <person name="Zhou Y."/>
            <person name="Sheng Y."/>
            <person name="Liu T."/>
            <person name="Pan Y."/>
            <person name="Xia L."/>
            <person name="Li J."/>
            <person name="Zhao F."/>
            <person name="Cao W."/>
        </authorList>
    </citation>
    <scope>NUCLEOTIDE SEQUENCE</scope>
    <source>
        <strain evidence="2">Rsan-2018</strain>
        <tissue evidence="2">Larvae</tissue>
    </source>
</reference>
<organism evidence="2 3">
    <name type="scientific">Rhipicephalus sanguineus</name>
    <name type="common">Brown dog tick</name>
    <name type="synonym">Ixodes sanguineus</name>
    <dbReference type="NCBI Taxonomy" id="34632"/>
    <lineage>
        <taxon>Eukaryota</taxon>
        <taxon>Metazoa</taxon>
        <taxon>Ecdysozoa</taxon>
        <taxon>Arthropoda</taxon>
        <taxon>Chelicerata</taxon>
        <taxon>Arachnida</taxon>
        <taxon>Acari</taxon>
        <taxon>Parasitiformes</taxon>
        <taxon>Ixodida</taxon>
        <taxon>Ixodoidea</taxon>
        <taxon>Ixodidae</taxon>
        <taxon>Rhipicephalinae</taxon>
        <taxon>Rhipicephalus</taxon>
        <taxon>Rhipicephalus</taxon>
    </lineage>
</organism>
<protein>
    <submittedName>
        <fullName evidence="2">Uncharacterized protein</fullName>
    </submittedName>
</protein>
<reference evidence="2" key="1">
    <citation type="journal article" date="2020" name="Cell">
        <title>Large-Scale Comparative Analyses of Tick Genomes Elucidate Their Genetic Diversity and Vector Capacities.</title>
        <authorList>
            <consortium name="Tick Genome and Microbiome Consortium (TIGMIC)"/>
            <person name="Jia N."/>
            <person name="Wang J."/>
            <person name="Shi W."/>
            <person name="Du L."/>
            <person name="Sun Y."/>
            <person name="Zhan W."/>
            <person name="Jiang J.F."/>
            <person name="Wang Q."/>
            <person name="Zhang B."/>
            <person name="Ji P."/>
            <person name="Bell-Sakyi L."/>
            <person name="Cui X.M."/>
            <person name="Yuan T.T."/>
            <person name="Jiang B.G."/>
            <person name="Yang W.F."/>
            <person name="Lam T.T."/>
            <person name="Chang Q.C."/>
            <person name="Ding S.J."/>
            <person name="Wang X.J."/>
            <person name="Zhu J.G."/>
            <person name="Ruan X.D."/>
            <person name="Zhao L."/>
            <person name="Wei J.T."/>
            <person name="Ye R.Z."/>
            <person name="Que T.C."/>
            <person name="Du C.H."/>
            <person name="Zhou Y.H."/>
            <person name="Cheng J.X."/>
            <person name="Dai P.F."/>
            <person name="Guo W.B."/>
            <person name="Han X.H."/>
            <person name="Huang E.J."/>
            <person name="Li L.F."/>
            <person name="Wei W."/>
            <person name="Gao Y.C."/>
            <person name="Liu J.Z."/>
            <person name="Shao H.Z."/>
            <person name="Wang X."/>
            <person name="Wang C.C."/>
            <person name="Yang T.C."/>
            <person name="Huo Q.B."/>
            <person name="Li W."/>
            <person name="Chen H.Y."/>
            <person name="Chen S.E."/>
            <person name="Zhou L.G."/>
            <person name="Ni X.B."/>
            <person name="Tian J.H."/>
            <person name="Sheng Y."/>
            <person name="Liu T."/>
            <person name="Pan Y.S."/>
            <person name="Xia L.Y."/>
            <person name="Li J."/>
            <person name="Zhao F."/>
            <person name="Cao W.C."/>
        </authorList>
    </citation>
    <scope>NUCLEOTIDE SEQUENCE</scope>
    <source>
        <strain evidence="2">Rsan-2018</strain>
    </source>
</reference>
<name>A0A9D4PZP3_RHISA</name>
<accession>A0A9D4PZP3</accession>